<feature type="transmembrane region" description="Helical" evidence="1">
    <location>
        <begin position="88"/>
        <end position="106"/>
    </location>
</feature>
<evidence type="ECO:0000313" key="3">
    <source>
        <dbReference type="EMBL" id="NKY51470.1"/>
    </source>
</evidence>
<reference evidence="3 4" key="1">
    <citation type="submission" date="2020-04" db="EMBL/GenBank/DDBJ databases">
        <title>MicrobeNet Type strains.</title>
        <authorList>
            <person name="Nicholson A.C."/>
        </authorList>
    </citation>
    <scope>NUCLEOTIDE SEQUENCE [LARGE SCALE GENOMIC DNA]</scope>
    <source>
        <strain evidence="3 4">JCM 12354</strain>
    </source>
</reference>
<feature type="domain" description="DUF7144" evidence="2">
    <location>
        <begin position="20"/>
        <end position="132"/>
    </location>
</feature>
<evidence type="ECO:0000259" key="2">
    <source>
        <dbReference type="Pfam" id="PF23636"/>
    </source>
</evidence>
<proteinExistence type="predicted"/>
<gene>
    <name evidence="3" type="ORF">HGA08_14695</name>
</gene>
<organism evidence="3 4">
    <name type="scientific">Nocardia vermiculata</name>
    <dbReference type="NCBI Taxonomy" id="257274"/>
    <lineage>
        <taxon>Bacteria</taxon>
        <taxon>Bacillati</taxon>
        <taxon>Actinomycetota</taxon>
        <taxon>Actinomycetes</taxon>
        <taxon>Mycobacteriales</taxon>
        <taxon>Nocardiaceae</taxon>
        <taxon>Nocardia</taxon>
    </lineage>
</organism>
<dbReference type="EMBL" id="JAAXOP010000007">
    <property type="protein sequence ID" value="NKY51470.1"/>
    <property type="molecule type" value="Genomic_DNA"/>
</dbReference>
<accession>A0A846Y0D4</accession>
<feature type="transmembrane region" description="Helical" evidence="1">
    <location>
        <begin position="112"/>
        <end position="131"/>
    </location>
</feature>
<keyword evidence="1" id="KW-0812">Transmembrane</keyword>
<sequence>MTTNPYEQRPVQQGFAAGITMFAAVMLLLGSIVFILQGISAVVGDDVFVAVPAYSYRMDLTTWGWVHIVLGIIGVLVAFGLMTTATWARVFALAVAGLSIIASFLSLPYAPWWSIVTIVLDLVVIWAISTWRPYAR</sequence>
<dbReference type="Proteomes" id="UP000565711">
    <property type="component" value="Unassembled WGS sequence"/>
</dbReference>
<dbReference type="AlphaFoldDB" id="A0A846Y0D4"/>
<keyword evidence="1" id="KW-0472">Membrane</keyword>
<dbReference type="Pfam" id="PF23636">
    <property type="entry name" value="DUF7144"/>
    <property type="match status" value="1"/>
</dbReference>
<keyword evidence="1" id="KW-1133">Transmembrane helix</keyword>
<name>A0A846Y0D4_9NOCA</name>
<feature type="transmembrane region" description="Helical" evidence="1">
    <location>
        <begin position="63"/>
        <end position="81"/>
    </location>
</feature>
<evidence type="ECO:0000256" key="1">
    <source>
        <dbReference type="SAM" id="Phobius"/>
    </source>
</evidence>
<keyword evidence="4" id="KW-1185">Reference proteome</keyword>
<dbReference type="RefSeq" id="WP_067874612.1">
    <property type="nucleotide sequence ID" value="NZ_JAAXOP010000007.1"/>
</dbReference>
<feature type="transmembrane region" description="Helical" evidence="1">
    <location>
        <begin position="21"/>
        <end position="43"/>
    </location>
</feature>
<protein>
    <recommendedName>
        <fullName evidence="2">DUF7144 domain-containing protein</fullName>
    </recommendedName>
</protein>
<dbReference type="InterPro" id="IPR055568">
    <property type="entry name" value="DUF7144"/>
</dbReference>
<evidence type="ECO:0000313" key="4">
    <source>
        <dbReference type="Proteomes" id="UP000565711"/>
    </source>
</evidence>
<comment type="caution">
    <text evidence="3">The sequence shown here is derived from an EMBL/GenBank/DDBJ whole genome shotgun (WGS) entry which is preliminary data.</text>
</comment>